<dbReference type="GO" id="GO:0003677">
    <property type="term" value="F:DNA binding"/>
    <property type="evidence" value="ECO:0007669"/>
    <property type="project" value="UniProtKB-KW"/>
</dbReference>
<dbReference type="GO" id="GO:0004518">
    <property type="term" value="F:nuclease activity"/>
    <property type="evidence" value="ECO:0007669"/>
    <property type="project" value="UniProtKB-KW"/>
</dbReference>
<keyword evidence="8" id="KW-0267">Excision nuclease</keyword>
<evidence type="ECO:0000256" key="13">
    <source>
        <dbReference type="ARBA" id="ARBA00042156"/>
    </source>
</evidence>
<keyword evidence="3" id="KW-0677">Repeat</keyword>
<dbReference type="AlphaFoldDB" id="A0A380NXR1"/>
<evidence type="ECO:0000313" key="16">
    <source>
        <dbReference type="Proteomes" id="UP000254621"/>
    </source>
</evidence>
<proteinExistence type="inferred from homology"/>
<comment type="subcellular location">
    <subcellularLocation>
        <location evidence="1">Cytoplasm</location>
    </subcellularLocation>
</comment>
<evidence type="ECO:0000256" key="6">
    <source>
        <dbReference type="ARBA" id="ARBA00022769"/>
    </source>
</evidence>
<evidence type="ECO:0000256" key="14">
    <source>
        <dbReference type="SAM" id="MobiDB-lite"/>
    </source>
</evidence>
<dbReference type="GO" id="GO:0006281">
    <property type="term" value="P:DNA repair"/>
    <property type="evidence" value="ECO:0007669"/>
    <property type="project" value="UniProtKB-KW"/>
</dbReference>
<dbReference type="SUPFAM" id="SSF52540">
    <property type="entry name" value="P-loop containing nucleoside triphosphate hydrolases"/>
    <property type="match status" value="1"/>
</dbReference>
<protein>
    <recommendedName>
        <fullName evidence="12">UvrABC system protein A</fullName>
    </recommendedName>
    <alternativeName>
        <fullName evidence="13">Excinuclease ABC subunit A</fullName>
    </alternativeName>
</protein>
<keyword evidence="9" id="KW-0238">DNA-binding</keyword>
<evidence type="ECO:0000256" key="3">
    <source>
        <dbReference type="ARBA" id="ARBA00022737"/>
    </source>
</evidence>
<evidence type="ECO:0000313" key="15">
    <source>
        <dbReference type="EMBL" id="SUP52818.1"/>
    </source>
</evidence>
<evidence type="ECO:0000256" key="11">
    <source>
        <dbReference type="ARBA" id="ARBA00038000"/>
    </source>
</evidence>
<gene>
    <name evidence="15" type="primary">uvrA_9</name>
    <name evidence="15" type="ORF">NCTC13645_00721</name>
</gene>
<evidence type="ECO:0000256" key="4">
    <source>
        <dbReference type="ARBA" id="ARBA00022741"/>
    </source>
</evidence>
<sequence length="58" mass="6082">MDNGNTVVVIEHNVDVIRQADWMIDMGPAGGNAGGEILYTGTPESSVSDAKSVTGQYL</sequence>
<evidence type="ECO:0000256" key="1">
    <source>
        <dbReference type="ARBA" id="ARBA00004496"/>
    </source>
</evidence>
<evidence type="ECO:0000256" key="9">
    <source>
        <dbReference type="ARBA" id="ARBA00023125"/>
    </source>
</evidence>
<dbReference type="Proteomes" id="UP000254621">
    <property type="component" value="Unassembled WGS sequence"/>
</dbReference>
<feature type="region of interest" description="Disordered" evidence="14">
    <location>
        <begin position="35"/>
        <end position="58"/>
    </location>
</feature>
<dbReference type="EMBL" id="UHIV01000001">
    <property type="protein sequence ID" value="SUP52818.1"/>
    <property type="molecule type" value="Genomic_DNA"/>
</dbReference>
<comment type="similarity">
    <text evidence="11">Belongs to the ABC transporter superfamily. UvrA family.</text>
</comment>
<name>A0A380NXR1_WEIVI</name>
<dbReference type="InterPro" id="IPR027417">
    <property type="entry name" value="P-loop_NTPase"/>
</dbReference>
<dbReference type="PANTHER" id="PTHR43152">
    <property type="entry name" value="UVRABC SYSTEM PROTEIN A"/>
    <property type="match status" value="1"/>
</dbReference>
<evidence type="ECO:0000256" key="5">
    <source>
        <dbReference type="ARBA" id="ARBA00022763"/>
    </source>
</evidence>
<evidence type="ECO:0000256" key="2">
    <source>
        <dbReference type="ARBA" id="ARBA00022490"/>
    </source>
</evidence>
<evidence type="ECO:0000256" key="7">
    <source>
        <dbReference type="ARBA" id="ARBA00022840"/>
    </source>
</evidence>
<keyword evidence="5" id="KW-0227">DNA damage</keyword>
<evidence type="ECO:0000256" key="12">
    <source>
        <dbReference type="ARBA" id="ARBA00039316"/>
    </source>
</evidence>
<dbReference type="Gene3D" id="3.40.50.300">
    <property type="entry name" value="P-loop containing nucleotide triphosphate hydrolases"/>
    <property type="match status" value="1"/>
</dbReference>
<keyword evidence="10" id="KW-0234">DNA repair</keyword>
<evidence type="ECO:0000256" key="10">
    <source>
        <dbReference type="ARBA" id="ARBA00023204"/>
    </source>
</evidence>
<dbReference type="GO" id="GO:0005524">
    <property type="term" value="F:ATP binding"/>
    <property type="evidence" value="ECO:0007669"/>
    <property type="project" value="UniProtKB-KW"/>
</dbReference>
<keyword evidence="7" id="KW-0067">ATP-binding</keyword>
<accession>A0A380NXR1</accession>
<keyword evidence="6" id="KW-0228">DNA excision</keyword>
<reference evidence="15 16" key="1">
    <citation type="submission" date="2018-06" db="EMBL/GenBank/DDBJ databases">
        <authorList>
            <consortium name="Pathogen Informatics"/>
            <person name="Doyle S."/>
        </authorList>
    </citation>
    <scope>NUCLEOTIDE SEQUENCE [LARGE SCALE GENOMIC DNA]</scope>
    <source>
        <strain evidence="15 16">NCTC13645</strain>
    </source>
</reference>
<dbReference type="GO" id="GO:0005737">
    <property type="term" value="C:cytoplasm"/>
    <property type="evidence" value="ECO:0007669"/>
    <property type="project" value="UniProtKB-SubCell"/>
</dbReference>
<keyword evidence="4" id="KW-0547">Nucleotide-binding</keyword>
<keyword evidence="2" id="KW-0963">Cytoplasm</keyword>
<dbReference type="PANTHER" id="PTHR43152:SF3">
    <property type="entry name" value="UVRABC SYSTEM PROTEIN A"/>
    <property type="match status" value="1"/>
</dbReference>
<organism evidence="15 16">
    <name type="scientific">Weissella viridescens</name>
    <name type="common">Lactobacillus viridescens</name>
    <dbReference type="NCBI Taxonomy" id="1629"/>
    <lineage>
        <taxon>Bacteria</taxon>
        <taxon>Bacillati</taxon>
        <taxon>Bacillota</taxon>
        <taxon>Bacilli</taxon>
        <taxon>Lactobacillales</taxon>
        <taxon>Lactobacillaceae</taxon>
        <taxon>Weissella</taxon>
    </lineage>
</organism>
<evidence type="ECO:0000256" key="8">
    <source>
        <dbReference type="ARBA" id="ARBA00022881"/>
    </source>
</evidence>
<feature type="compositionally biased region" description="Polar residues" evidence="14">
    <location>
        <begin position="42"/>
        <end position="58"/>
    </location>
</feature>